<dbReference type="AlphaFoldDB" id="A0A2T0GRK6"/>
<proteinExistence type="predicted"/>
<gene>
    <name evidence="1" type="ORF">CEP50_19175</name>
</gene>
<sequence>MTGAGTELGLLGRLFRAADPTPARAVSRAYRLGRDLAGGAAARRFVLLSDSADVSGAGSEGGEGERGLVFAVAGRVLDLALVPEEPGLLRASGMLLSRSGQPVPGGEVVFRHPAGTRRGELDAGGGFRVRAVPAGPVSVLLRPRTGAWAVTDWFVC</sequence>
<name>A0A2T0GRK6_ACTMO</name>
<dbReference type="RefSeq" id="WP_106115312.1">
    <property type="nucleotide sequence ID" value="NZ_PVSR01000062.1"/>
</dbReference>
<dbReference type="EMBL" id="PVSR01000062">
    <property type="protein sequence ID" value="PRW61740.1"/>
    <property type="molecule type" value="Genomic_DNA"/>
</dbReference>
<accession>A0A2T0GRK6</accession>
<dbReference type="STRING" id="1050202.GCA_000384035_00058"/>
<dbReference type="InParanoid" id="A0A2T0GRK6"/>
<evidence type="ECO:0000313" key="1">
    <source>
        <dbReference type="EMBL" id="PRW61740.1"/>
    </source>
</evidence>
<dbReference type="Proteomes" id="UP000239352">
    <property type="component" value="Unassembled WGS sequence"/>
</dbReference>
<reference evidence="1 2" key="1">
    <citation type="submission" date="2018-03" db="EMBL/GenBank/DDBJ databases">
        <title>Actinopolyspora mortivallis from Sahara, screening for active biomolecules.</title>
        <authorList>
            <person name="Selama O."/>
            <person name="Wellington E.M.H."/>
            <person name="Hacene H."/>
        </authorList>
    </citation>
    <scope>NUCLEOTIDE SEQUENCE [LARGE SCALE GENOMIC DNA]</scope>
    <source>
        <strain evidence="1 2">M5A</strain>
    </source>
</reference>
<evidence type="ECO:0000313" key="2">
    <source>
        <dbReference type="Proteomes" id="UP000239352"/>
    </source>
</evidence>
<organism evidence="1 2">
    <name type="scientific">Actinopolyspora mortivallis</name>
    <dbReference type="NCBI Taxonomy" id="33906"/>
    <lineage>
        <taxon>Bacteria</taxon>
        <taxon>Bacillati</taxon>
        <taxon>Actinomycetota</taxon>
        <taxon>Actinomycetes</taxon>
        <taxon>Actinopolysporales</taxon>
        <taxon>Actinopolysporaceae</taxon>
        <taxon>Actinopolyspora</taxon>
    </lineage>
</organism>
<keyword evidence="2" id="KW-1185">Reference proteome</keyword>
<comment type="caution">
    <text evidence="1">The sequence shown here is derived from an EMBL/GenBank/DDBJ whole genome shotgun (WGS) entry which is preliminary data.</text>
</comment>
<protein>
    <submittedName>
        <fullName evidence="1">Uncharacterized protein</fullName>
    </submittedName>
</protein>